<reference evidence="1" key="1">
    <citation type="journal article" date="2014" name="Front. Microbiol.">
        <title>High frequency of phylogenetically diverse reductive dehalogenase-homologous genes in deep subseafloor sedimentary metagenomes.</title>
        <authorList>
            <person name="Kawai M."/>
            <person name="Futagami T."/>
            <person name="Toyoda A."/>
            <person name="Takaki Y."/>
            <person name="Nishi S."/>
            <person name="Hori S."/>
            <person name="Arai W."/>
            <person name="Tsubouchi T."/>
            <person name="Morono Y."/>
            <person name="Uchiyama I."/>
            <person name="Ito T."/>
            <person name="Fujiyama A."/>
            <person name="Inagaki F."/>
            <person name="Takami H."/>
        </authorList>
    </citation>
    <scope>NUCLEOTIDE SEQUENCE</scope>
    <source>
        <strain evidence="1">Expedition CK06-06</strain>
    </source>
</reference>
<feature type="non-terminal residue" evidence="1">
    <location>
        <position position="1"/>
    </location>
</feature>
<dbReference type="EMBL" id="BARW01006507">
    <property type="protein sequence ID" value="GAI76838.1"/>
    <property type="molecule type" value="Genomic_DNA"/>
</dbReference>
<evidence type="ECO:0000313" key="1">
    <source>
        <dbReference type="EMBL" id="GAI76838.1"/>
    </source>
</evidence>
<gene>
    <name evidence="1" type="ORF">S12H4_13666</name>
</gene>
<sequence length="186" mass="20738">IAIGDKVCDKYTGSCGRVVSILNDEIKIEPATIKRGPRGEYLEVTEPAIRAKIANLEPDHIKRYEELPFTPELLLHFGIEEAGSPGAILDEATAKASPCSCFIYKGKDYCYSRGVIGMLSQDQERLYCVAGKAYKEQPRIVERYTRFAAAAERAHKEIESMPKGMPRLKVWLSAMGRELAKEGIEV</sequence>
<proteinExistence type="predicted"/>
<dbReference type="AlphaFoldDB" id="X1R8E8"/>
<organism evidence="1">
    <name type="scientific">marine sediment metagenome</name>
    <dbReference type="NCBI Taxonomy" id="412755"/>
    <lineage>
        <taxon>unclassified sequences</taxon>
        <taxon>metagenomes</taxon>
        <taxon>ecological metagenomes</taxon>
    </lineage>
</organism>
<protein>
    <submittedName>
        <fullName evidence="1">Uncharacterized protein</fullName>
    </submittedName>
</protein>
<accession>X1R8E8</accession>
<name>X1R8E8_9ZZZZ</name>
<comment type="caution">
    <text evidence="1">The sequence shown here is derived from an EMBL/GenBank/DDBJ whole genome shotgun (WGS) entry which is preliminary data.</text>
</comment>